<name>A0ACB8HM06_9BRYO</name>
<feature type="non-terminal residue" evidence="1">
    <location>
        <position position="1"/>
    </location>
</feature>
<sequence>SVEPKANTTTTNTIARLKPLPPPQKLCLLCLHGYRTSGAIMKEQLAKAKWNEVIDDIVDLVSTGPSDVRESYNLPYYEWYQANKDFSEVYGLDESMVHLNKTINENGPFDGLLAFSQGAVLACALIGLQEKGLKFVDAPKFGRIVVVGGATSKAIPLKPAYFDPISCPSLHFIGEQDATRKKAELLAKKFNGAIVVRHPGGRVVPKLGVPLSQIDSFKNH</sequence>
<dbReference type="Proteomes" id="UP000828922">
    <property type="component" value="Linkage Group LG07"/>
</dbReference>
<protein>
    <submittedName>
        <fullName evidence="1">Uncharacterized protein</fullName>
    </submittedName>
</protein>
<evidence type="ECO:0000313" key="2">
    <source>
        <dbReference type="Proteomes" id="UP000828922"/>
    </source>
</evidence>
<keyword evidence="2" id="KW-1185">Reference proteome</keyword>
<reference evidence="2" key="1">
    <citation type="journal article" date="2022" name="New Phytol.">
        <title>Phylogenomic structure and speciation in an emerging model: the Sphagnum magellanicum complex (Bryophyta).</title>
        <authorList>
            <person name="Shaw A.J."/>
            <person name="Piatkowski B."/>
            <person name="Duffy A.M."/>
            <person name="Aguero B."/>
            <person name="Imwattana K."/>
            <person name="Nieto-Lugilde M."/>
            <person name="Healey A."/>
            <person name="Weston D.J."/>
            <person name="Patel M.N."/>
            <person name="Schmutz J."/>
            <person name="Grimwood J."/>
            <person name="Yavitt J.B."/>
            <person name="Hassel K."/>
            <person name="Stenoien H.K."/>
            <person name="Flatberg K.I."/>
            <person name="Bickford C.P."/>
            <person name="Hicks K.A."/>
        </authorList>
    </citation>
    <scope>NUCLEOTIDE SEQUENCE [LARGE SCALE GENOMIC DNA]</scope>
</reference>
<proteinExistence type="predicted"/>
<evidence type="ECO:0000313" key="1">
    <source>
        <dbReference type="EMBL" id="KAH9557268.1"/>
    </source>
</evidence>
<accession>A0ACB8HM06</accession>
<organism evidence="1 2">
    <name type="scientific">Sphagnum magellanicum</name>
    <dbReference type="NCBI Taxonomy" id="128215"/>
    <lineage>
        <taxon>Eukaryota</taxon>
        <taxon>Viridiplantae</taxon>
        <taxon>Streptophyta</taxon>
        <taxon>Embryophyta</taxon>
        <taxon>Bryophyta</taxon>
        <taxon>Sphagnophytina</taxon>
        <taxon>Sphagnopsida</taxon>
        <taxon>Sphagnales</taxon>
        <taxon>Sphagnaceae</taxon>
        <taxon>Sphagnum</taxon>
    </lineage>
</organism>
<dbReference type="EMBL" id="CM038913">
    <property type="protein sequence ID" value="KAH9557268.1"/>
    <property type="molecule type" value="Genomic_DNA"/>
</dbReference>
<comment type="caution">
    <text evidence="1">The sequence shown here is derived from an EMBL/GenBank/DDBJ whole genome shotgun (WGS) entry which is preliminary data.</text>
</comment>
<gene>
    <name evidence="1" type="ORF">CY35_07G077100</name>
</gene>